<dbReference type="Pfam" id="PF00497">
    <property type="entry name" value="SBP_bac_3"/>
    <property type="match status" value="1"/>
</dbReference>
<gene>
    <name evidence="7" type="ORF">BURPS1710A_3548</name>
</gene>
<keyword evidence="3" id="KW-0732">Signal</keyword>
<comment type="similarity">
    <text evidence="2 4">Belongs to the bacterial solute-binding protein 3 family.</text>
</comment>
<dbReference type="SMART" id="SM00062">
    <property type="entry name" value="PBPb"/>
    <property type="match status" value="1"/>
</dbReference>
<dbReference type="InterPro" id="IPR001638">
    <property type="entry name" value="Solute-binding_3/MltF_N"/>
</dbReference>
<dbReference type="SUPFAM" id="SSF53850">
    <property type="entry name" value="Periplasmic binding protein-like II"/>
    <property type="match status" value="1"/>
</dbReference>
<evidence type="ECO:0000256" key="1">
    <source>
        <dbReference type="ARBA" id="ARBA00004196"/>
    </source>
</evidence>
<evidence type="ECO:0000259" key="6">
    <source>
        <dbReference type="SMART" id="SM00062"/>
    </source>
</evidence>
<dbReference type="PROSITE" id="PS01039">
    <property type="entry name" value="SBP_BACTERIAL_3"/>
    <property type="match status" value="1"/>
</dbReference>
<comment type="subcellular location">
    <subcellularLocation>
        <location evidence="1">Cell envelope</location>
    </subcellularLocation>
</comment>
<dbReference type="EMBL" id="CM000832">
    <property type="protein sequence ID" value="EET09760.1"/>
    <property type="molecule type" value="Genomic_DNA"/>
</dbReference>
<reference evidence="8" key="1">
    <citation type="submission" date="2007-08" db="EMBL/GenBank/DDBJ databases">
        <title>Annotation of Burkholderia pseudomallei 1710a.</title>
        <authorList>
            <person name="Harkins D.M."/>
            <person name="DeShazer D."/>
            <person name="Woods D.E."/>
            <person name="Brinkac L.M."/>
            <person name="Brown K.A."/>
            <person name="Hung G.C."/>
            <person name="Tuanyok A."/>
            <person name="Zhang B."/>
            <person name="Nierman W.C."/>
        </authorList>
    </citation>
    <scope>NUCLEOTIDE SEQUENCE [LARGE SCALE GENOMIC DNA]</scope>
    <source>
        <strain evidence="8">1710a</strain>
    </source>
</reference>
<dbReference type="Proteomes" id="UP000001812">
    <property type="component" value="Chromosome I"/>
</dbReference>
<accession>A0A0E1W969</accession>
<dbReference type="PANTHER" id="PTHR35936:SF35">
    <property type="entry name" value="L-CYSTINE-BINDING PROTEIN TCYJ"/>
    <property type="match status" value="1"/>
</dbReference>
<dbReference type="HOGENOM" id="CLU_019602_18_5_4"/>
<feature type="compositionally biased region" description="Basic and acidic residues" evidence="5">
    <location>
        <begin position="18"/>
        <end position="35"/>
    </location>
</feature>
<organism evidence="7 8">
    <name type="scientific">Burkholderia pseudomallei 1710a</name>
    <dbReference type="NCBI Taxonomy" id="320371"/>
    <lineage>
        <taxon>Bacteria</taxon>
        <taxon>Pseudomonadati</taxon>
        <taxon>Pseudomonadota</taxon>
        <taxon>Betaproteobacteria</taxon>
        <taxon>Burkholderiales</taxon>
        <taxon>Burkholderiaceae</taxon>
        <taxon>Burkholderia</taxon>
        <taxon>pseudomallei group</taxon>
    </lineage>
</organism>
<proteinExistence type="inferred from homology"/>
<sequence>METFSILAKLSLPSRDTHLQRVERRARRAPADHAADAASAADMTKRPRNRPLGFPPRRSKMKAFKPMFTSALVAALLGVAAASAHAADLLDSVKQAGVLKIALEGTYPPFDYRNGDGQLEGFDVDVAKEVAARLGVKPQFVTTEWSGILAGLQAGKFDVIVNQVGITPARRQALDFSQPYVYSAAQLIQRADDKHDYGAPGALQGKRIGVTLGTNFADLAKTLQGVDVKTYPGAPEKLRDVAAGRIDVSMDDRLMLPYLIKNAHMPLRPGATINGGETQMGIPFRKGNPKFAKALDDALASMRADGTLKKISVHWFGVDTSVPSAQ</sequence>
<evidence type="ECO:0000256" key="5">
    <source>
        <dbReference type="SAM" id="MobiDB-lite"/>
    </source>
</evidence>
<feature type="region of interest" description="Disordered" evidence="5">
    <location>
        <begin position="18"/>
        <end position="56"/>
    </location>
</feature>
<reference evidence="7 8" key="2">
    <citation type="submission" date="2009-05" db="EMBL/GenBank/DDBJ databases">
        <authorList>
            <person name="Harkins D.M."/>
            <person name="DeShazer D."/>
            <person name="Woods D.E."/>
            <person name="Brinkac L.M."/>
            <person name="Brown K.A."/>
            <person name="Hung G.C."/>
            <person name="Tuanyok A."/>
            <person name="Zhang B."/>
            <person name="Nierman W.C."/>
        </authorList>
    </citation>
    <scope>NUCLEOTIDE SEQUENCE [LARGE SCALE GENOMIC DNA]</scope>
    <source>
        <strain evidence="7 8">1710a</strain>
    </source>
</reference>
<name>A0A0E1W969_BURPE</name>
<evidence type="ECO:0000256" key="3">
    <source>
        <dbReference type="ARBA" id="ARBA00022729"/>
    </source>
</evidence>
<evidence type="ECO:0000256" key="4">
    <source>
        <dbReference type="RuleBase" id="RU003744"/>
    </source>
</evidence>
<dbReference type="InterPro" id="IPR018313">
    <property type="entry name" value="SBP_3_CS"/>
</dbReference>
<dbReference type="Gene3D" id="3.40.190.10">
    <property type="entry name" value="Periplasmic binding protein-like II"/>
    <property type="match status" value="2"/>
</dbReference>
<dbReference type="GO" id="GO:0030313">
    <property type="term" value="C:cell envelope"/>
    <property type="evidence" value="ECO:0007669"/>
    <property type="project" value="UniProtKB-SubCell"/>
</dbReference>
<dbReference type="PANTHER" id="PTHR35936">
    <property type="entry name" value="MEMBRANE-BOUND LYTIC MUREIN TRANSGLYCOSYLASE F"/>
    <property type="match status" value="1"/>
</dbReference>
<protein>
    <submittedName>
        <fullName evidence="7">Polar amino acid uptake ABC transporter, PAAT family, periplasmic amino acid-binding protein</fullName>
    </submittedName>
</protein>
<evidence type="ECO:0000256" key="2">
    <source>
        <dbReference type="ARBA" id="ARBA00010333"/>
    </source>
</evidence>
<feature type="domain" description="Solute-binding protein family 3/N-terminal" evidence="6">
    <location>
        <begin position="98"/>
        <end position="319"/>
    </location>
</feature>
<evidence type="ECO:0000313" key="8">
    <source>
        <dbReference type="Proteomes" id="UP000001812"/>
    </source>
</evidence>
<dbReference type="AlphaFoldDB" id="A0A0E1W969"/>
<evidence type="ECO:0000313" key="7">
    <source>
        <dbReference type="EMBL" id="EET09760.1"/>
    </source>
</evidence>